<dbReference type="Gene3D" id="1.20.90.10">
    <property type="entry name" value="Phospholipase A2 domain"/>
    <property type="match status" value="1"/>
</dbReference>
<feature type="signal peptide" evidence="1">
    <location>
        <begin position="1"/>
        <end position="21"/>
    </location>
</feature>
<dbReference type="AlphaFoldDB" id="A0A1B8GQD8"/>
<reference evidence="3" key="2">
    <citation type="journal article" date="2018" name="Nat. Commun.">
        <title>Extreme sensitivity to ultraviolet light in the fungal pathogen causing white-nose syndrome of bats.</title>
        <authorList>
            <person name="Palmer J.M."/>
            <person name="Drees K.P."/>
            <person name="Foster J.T."/>
            <person name="Lindner D.L."/>
        </authorList>
    </citation>
    <scope>NUCLEOTIDE SEQUENCE [LARGE SCALE GENOMIC DNA]</scope>
    <source>
        <strain evidence="3">UAMH 10579</strain>
    </source>
</reference>
<name>A0A1B8GQD8_9PEZI</name>
<evidence type="ECO:0000313" key="3">
    <source>
        <dbReference type="Proteomes" id="UP000091956"/>
    </source>
</evidence>
<dbReference type="EMBL" id="KV460219">
    <property type="protein sequence ID" value="OBT98020.1"/>
    <property type="molecule type" value="Genomic_DNA"/>
</dbReference>
<dbReference type="SUPFAM" id="SSF48619">
    <property type="entry name" value="Phospholipase A2, PLA2"/>
    <property type="match status" value="1"/>
</dbReference>
<accession>A0A1B8GQD8</accession>
<keyword evidence="1" id="KW-0732">Signal</keyword>
<proteinExistence type="predicted"/>
<reference evidence="2 3" key="1">
    <citation type="submission" date="2016-03" db="EMBL/GenBank/DDBJ databases">
        <title>Comparative genomics of Pseudogymnoascus destructans, the fungus causing white-nose syndrome of bats.</title>
        <authorList>
            <person name="Palmer J.M."/>
            <person name="Drees K.P."/>
            <person name="Foster J.T."/>
            <person name="Lindner D.L."/>
        </authorList>
    </citation>
    <scope>NUCLEOTIDE SEQUENCE [LARGE SCALE GENOMIC DNA]</scope>
    <source>
        <strain evidence="2 3">UAMH 10579</strain>
    </source>
</reference>
<organism evidence="2 3">
    <name type="scientific">Pseudogymnoascus verrucosus</name>
    <dbReference type="NCBI Taxonomy" id="342668"/>
    <lineage>
        <taxon>Eukaryota</taxon>
        <taxon>Fungi</taxon>
        <taxon>Dikarya</taxon>
        <taxon>Ascomycota</taxon>
        <taxon>Pezizomycotina</taxon>
        <taxon>Leotiomycetes</taxon>
        <taxon>Thelebolales</taxon>
        <taxon>Thelebolaceae</taxon>
        <taxon>Pseudogymnoascus</taxon>
    </lineage>
</organism>
<keyword evidence="3" id="KW-1185">Reference proteome</keyword>
<gene>
    <name evidence="2" type="ORF">VE01_03914</name>
</gene>
<evidence type="ECO:0000313" key="2">
    <source>
        <dbReference type="EMBL" id="OBT98020.1"/>
    </source>
</evidence>
<evidence type="ECO:0008006" key="4">
    <source>
        <dbReference type="Google" id="ProtNLM"/>
    </source>
</evidence>
<dbReference type="RefSeq" id="XP_018131753.1">
    <property type="nucleotide sequence ID" value="XM_018273393.2"/>
</dbReference>
<feature type="chain" id="PRO_5008608852" description="Prokaryotic phospholipase A2-domain-containing protein" evidence="1">
    <location>
        <begin position="22"/>
        <end position="212"/>
    </location>
</feature>
<evidence type="ECO:0000256" key="1">
    <source>
        <dbReference type="SAM" id="SignalP"/>
    </source>
</evidence>
<dbReference type="GO" id="GO:0006644">
    <property type="term" value="P:phospholipid metabolic process"/>
    <property type="evidence" value="ECO:0007669"/>
    <property type="project" value="InterPro"/>
</dbReference>
<sequence>MKYSVLTTVATILAASTSVTALPASQSPSMLARAALESRATCTNAATDSLIFSVSIGSFEASRNAKNPDCDWSSDGCSWSPDKPDGYNFIPSCHRHDFGYRNTKAQSRFTKAMKDRVDDNFKNDLYRYCSGFSGLSSWKGVECRRIADIYVAFVRQFGKRDEIGDVAFSKREDNIFDIELDEDIEGQVIPDVLPVDVEGDVVEDIDAYFGEE</sequence>
<protein>
    <recommendedName>
        <fullName evidence="4">Prokaryotic phospholipase A2-domain-containing protein</fullName>
    </recommendedName>
</protein>
<dbReference type="GO" id="GO:0004623">
    <property type="term" value="F:phospholipase A2 activity"/>
    <property type="evidence" value="ECO:0007669"/>
    <property type="project" value="InterPro"/>
</dbReference>
<dbReference type="InterPro" id="IPR036444">
    <property type="entry name" value="PLipase_A2_dom_sf"/>
</dbReference>
<dbReference type="OrthoDB" id="5120271at2759"/>
<dbReference type="GeneID" id="28837300"/>
<dbReference type="Pfam" id="PF09056">
    <property type="entry name" value="Phospholip_A2_3"/>
    <property type="match status" value="1"/>
</dbReference>
<dbReference type="GO" id="GO:0050482">
    <property type="term" value="P:arachidonate secretion"/>
    <property type="evidence" value="ECO:0007669"/>
    <property type="project" value="InterPro"/>
</dbReference>
<dbReference type="InterPro" id="IPR015141">
    <property type="entry name" value="PLipase_A2_prok/fun"/>
</dbReference>
<dbReference type="Proteomes" id="UP000091956">
    <property type="component" value="Unassembled WGS sequence"/>
</dbReference>